<feature type="region of interest" description="Disordered" evidence="2">
    <location>
        <begin position="1577"/>
        <end position="1601"/>
    </location>
</feature>
<dbReference type="GO" id="GO:0006974">
    <property type="term" value="P:DNA damage response"/>
    <property type="evidence" value="ECO:0007669"/>
    <property type="project" value="TreeGrafter"/>
</dbReference>
<gene>
    <name evidence="5" type="primary">Kin</name>
    <name evidence="5" type="ORF">SNAT2548_LOCUS32376</name>
</gene>
<feature type="transmembrane region" description="Helical" evidence="3">
    <location>
        <begin position="906"/>
        <end position="932"/>
    </location>
</feature>
<feature type="transmembrane region" description="Helical" evidence="3">
    <location>
        <begin position="291"/>
        <end position="314"/>
    </location>
</feature>
<feature type="compositionally biased region" description="Pro residues" evidence="2">
    <location>
        <begin position="3903"/>
        <end position="3923"/>
    </location>
</feature>
<accession>A0A812UCD5</accession>
<dbReference type="GO" id="GO:0003690">
    <property type="term" value="F:double-stranded DNA binding"/>
    <property type="evidence" value="ECO:0007669"/>
    <property type="project" value="TreeGrafter"/>
</dbReference>
<feature type="transmembrane region" description="Helical" evidence="3">
    <location>
        <begin position="1828"/>
        <end position="1852"/>
    </location>
</feature>
<protein>
    <submittedName>
        <fullName evidence="5">Kin protein</fullName>
    </submittedName>
</protein>
<keyword evidence="6" id="KW-1185">Reference proteome</keyword>
<feature type="transmembrane region" description="Helical" evidence="3">
    <location>
        <begin position="1933"/>
        <end position="1957"/>
    </location>
</feature>
<evidence type="ECO:0000256" key="3">
    <source>
        <dbReference type="SAM" id="Phobius"/>
    </source>
</evidence>
<evidence type="ECO:0000313" key="6">
    <source>
        <dbReference type="Proteomes" id="UP000604046"/>
    </source>
</evidence>
<feature type="transmembrane region" description="Helical" evidence="3">
    <location>
        <begin position="101"/>
        <end position="125"/>
    </location>
</feature>
<feature type="transmembrane region" description="Helical" evidence="3">
    <location>
        <begin position="1632"/>
        <end position="1658"/>
    </location>
</feature>
<dbReference type="InterPro" id="IPR037321">
    <property type="entry name" value="KIN17-like"/>
</dbReference>
<feature type="transmembrane region" description="Helical" evidence="3">
    <location>
        <begin position="368"/>
        <end position="389"/>
    </location>
</feature>
<dbReference type="EMBL" id="CAJNDS010002707">
    <property type="protein sequence ID" value="CAE7569395.1"/>
    <property type="molecule type" value="Genomic_DNA"/>
</dbReference>
<evidence type="ECO:0000256" key="1">
    <source>
        <dbReference type="ARBA" id="ARBA00008517"/>
    </source>
</evidence>
<feature type="compositionally biased region" description="Low complexity" evidence="2">
    <location>
        <begin position="4222"/>
        <end position="4238"/>
    </location>
</feature>
<evidence type="ECO:0000256" key="2">
    <source>
        <dbReference type="SAM" id="MobiDB-lite"/>
    </source>
</evidence>
<dbReference type="GO" id="GO:0006260">
    <property type="term" value="P:DNA replication"/>
    <property type="evidence" value="ECO:0007669"/>
    <property type="project" value="TreeGrafter"/>
</dbReference>
<dbReference type="SMART" id="SM01253">
    <property type="entry name" value="Kin17_mid"/>
    <property type="match status" value="1"/>
</dbReference>
<feature type="region of interest" description="Disordered" evidence="2">
    <location>
        <begin position="3901"/>
        <end position="3926"/>
    </location>
</feature>
<feature type="transmembrane region" description="Helical" evidence="3">
    <location>
        <begin position="472"/>
        <end position="495"/>
    </location>
</feature>
<feature type="transmembrane region" description="Helical" evidence="3">
    <location>
        <begin position="429"/>
        <end position="451"/>
    </location>
</feature>
<dbReference type="Pfam" id="PF10357">
    <property type="entry name" value="WH_KIN17"/>
    <property type="match status" value="1"/>
</dbReference>
<comment type="similarity">
    <text evidence="1">Belongs to the KIN17 family.</text>
</comment>
<dbReference type="Proteomes" id="UP000604046">
    <property type="component" value="Unassembled WGS sequence"/>
</dbReference>
<keyword evidence="3" id="KW-0472">Membrane</keyword>
<feature type="transmembrane region" description="Helical" evidence="3">
    <location>
        <begin position="1528"/>
        <end position="1547"/>
    </location>
</feature>
<feature type="domain" description="DNA/RNA-binding protein Kin17 WH-like" evidence="4">
    <location>
        <begin position="4074"/>
        <end position="4206"/>
    </location>
</feature>
<dbReference type="OrthoDB" id="10266249at2759"/>
<sequence>MDSRNQVIEPEEPPLGILAAMRNFVMLLSGLAMLSAVSLVLGVILGPVFLAAVMVLDHQKLGLEGRRRRAIFCVLCLWCFSTVSFPWVVTWGGDLLDLLGLPLRGALLAFFLSQLPLTAALLACIGRGEFFATPEIEGLRWHIFSRFSLRLAGLVLDWHSYSSLVLNLPGVRFVPSSIHEGFNRLLLAPWLVFRDLRDSRSMNVAGLLAIMTALLLGVMSSMFSRHICQAAPRIPGTSFLVPLVSNLPRPEDALGVMEDLCSMLFLPCLACCINIFLCTDKDCANGLPTHAGMYLASALLASYLPFVYAGGVWIRLTGRLHKQRASICNATGARLIKAAGHLLLERPLKVVAVGVMLLWPEDLGMEEVRLGVLLATSIGLALISKYIGASNHRGFNRMHEYVCWSMCLNTATGLAVTSLNGAGLLTESWWPAAVWIILQVLLWQCFFGSFADQGAVAGVFVHKGNQEKVRRFVRCGVFVTSLLLLFLATFTHILALNLRLYHYEAFSYNSSLTVLMQDCSLVAQPCKEARHLGRECESGQSGGVIRLWTGLWNPFPSVLDDFYESDLASSLGSASRPVRSMPGLSYRACEILVWSNPQDTLAVTSMGSSVIRVDASLATLTISHRSPVTSFRSSRDASEAALAISHLDPAECPPLHAAVTLSETQRLDFSSECQSNLWAVLQKDSSPLHVRIDIRHADRSNVDLRFTGAQGGDVVRCLGEANSTCVDTSQSNTSEVDATCNQSSRQTHPDFVLRASLQNAHFVARDKEPEDDLKVPGVLQNSTLEEVRQTDNKTLIVFKRGPRDQTMFLQPAAAPTFVHLPWANLKGLRPWWIAAMSGGLFPRPPRFVELQYAGCDNLQRPAEHLASWLPDVAWIPSAASGESYDTTWEFFTASGNYKPTPLGDNAWAIFAVALCCLLAFVVGLLGAFGALVGMQYIGRSMAPAAFHQRIRSVRQVLQLLQDLPCFWSFLTSVVASGVAGSESIMTELLSMPQVVLRSRQEAAALVLDVRREDMRDAACRTPQSSSVHEDLWLAFRDLVKRQPRAKAQATGKAENKTLRRGASQRLGDLGHKAKVRIKQLSKKLSLLESPQKSPDRAVQEVVDLAASLQDVTARLDAAKSLEDLAHHAPTNPKLRAALRKVQLELFIAIGDHIPESPESPESLESLAFAEAAALALHAGHMAKLGFDPLNVGSALSQVALRNVTCAHGDPDEHKVRLLRLIDALAAMGTRSCVHSVPALVQVAILAPRAGLEDCSERAVNTLLRFCQSEVENETDEQGVAGARHAFNHAASLSIAAKQLSNLSRTSAWDRWWRRFWQCWMQEEVYRQDLTHGEASRLMDAISRYQQHTRPDVTELFDVTSKQSREAFRAFGIKVVDPKNVQDLKEGVALVLESPSHKPRHLNLHAIEVLAQRAAALQHLAQHVAPEGSGRMENGSTGRLRYPHAIPQVIPHAIPVLRPGWLMVDIVSAISHAFICLLFSLWPCLVSLGLALAAEPYGHFAPWERLSSLYVSERLHDLPWKLLIMEPPFHHLGGACSVAFVLLCISSLRSCCTASIPSTYMHLAADMVVRKSLHSMTPDRSGARLEQSEAPEASKHVSDAEQNPDSNFQAFLRQLAVRVFVRVNVGVHEFFHALPWVCCSLLAACASAYASVVLIWLAVAMLVDSARMVPLVTSLVSFGALVIRRGTAWFGFQQKVRAQLEELADKLVLRLVGAGVASLMLPPADAQASFERLKSGSGSDADLFHVLARQKSESQKVVSLLRARLMYRLLLSKTRVDAVLERLGLDAALPLAEFLKFQAAIRAEVIRCMLNYLGLDTTSGWRFLRRVSFLAFLLFTTLLVVMILGGNSVVGVMSTTRVPANMNERVNAHKASCVERSRLDLRILDLSFRGPNCTATVPQHVWALESFRVAKATQNRDLCTFLPRLGRVGIGRSALSLLLDTFGLVVSGLMPAALGFILNGTLPSAKLKNQDLVEQVEEWLTQWQVQAVDFVSQSQMSVKKAAVAFMDEWLDHSFFQKLKAWLLQLDLFTIGCMLDELGDQEGFIKLTQHPALLLSKVSNWEAQDLVPASVMDSLWCALVDQGLDLLNTTLKVPLPSKVEEELRKFRHSDRLATVLKDAAKASGSLPTSNDPDIPLQLMQLICRLLRGLLQELATEVLQELWDQSLVPISFVGSNFGVSPELLSRCRSLDVGSAKKCLSQGLARLEQALSTEFSEGWRSSLASCFDHLALEVFTEALRSMVREVEVEPHASAAVECLLDFLEQADSSDVADSFSELRDVLQDPKKWLRLAVASGDMGIRLIFVGQKQVLEQTIGEALSEEQVALLCRSSGTFFTQGIAKGGLTWLGQTLKHPIPLALHLLDLDLKELMVLEPLWDYARRECLKGLRSLRLPAELTQYLEDLPFQELVRSAKEMRDLRPVKTVPQLSSMCGAMATVSLLLVKGALLTLLQDCPKLQPLLHCVTLENIKRIGKLRRGTDLTAMAKGFMEELVNGMLEQLPAWHMGTICFQHEQVKSLAKVFLGHGTEAGERWDAGDGQSVEQKTEDQLWVFAKSKEQADELVPLWQERTQRSEGLEALVEAAEAAEAFMQAWQPRQVLDMLLCLLREEGGLERVLPTLWAAAVSSILPNGGFFVEKLRSVDIKTDFPQKVVCILRDFEPERVDQLVFLILKIGLAHFCASELDAVSGMDSETSTSVILSLTVEELQDLASKLQDQLKPVMRRLLASSMERVLTQALAGQLSDVIPEKFGQRLQVKHVVTIAKTLRSQKLLEWTGSPGDMRQSLTKLFQEEPWSLLLKVLNCPMTKELMELFKPVVRKGLAQLLDGDVGKGVMAQFLRRMITRDGEGDEETQDNADASLAEKLEKVTVDQLQQVFRKVLHHQPVKSERDLLAVILKTVLLDVEEELCKKMQLNERLPNLDLESAIMPLTSTEALELLRQQDWDEVAKLLRRVLDKSAELGAELALTRAIAKSMEESSLVLPKEVRPFLNAKCLVASARVLRSQQPLLTTPDALMEKLRELVQDPWAMVLQLLKSLTEEQASLLEPLWVAVVKWLSSLLESQLGVKEALMKLSERSFLRRVPALLRRLKQAALAEASFRLESWEELLVLMLKVGLLSLEDAFEARLGRQGRFCVHCMLQQATAADLRKACADVFREPEETLELFKRNLDMDGAILLATSSFPVLGKLEDAGYDVPGIAKLLASSSSSFDLSALPSMLSGLLEGDLSAAWALLTTLLRKVEADDLSPLEAIWAKARDKALNPLIEDNQLKAEVAQVLQETTLKDLRPQLKVAAQRCQSYESDEAVILTAIDLSLRSGVNSNLQHLLEDKPGILRLQQFLTDKLQALAHEPVLAKPWSLAQDGGNSAEWLCAVLDETNETNSLPFQPLGKAVVAEVEKILAYSEDSTFVVEYLGQCSLESFQPIFKQMKKLYEDISEDTFFPRLLTMCTILCLDKEGVLDSEHGMRCLGIRLALQPLLIAIQPKTQPDMLGKLRKGLKPPGSLASTLRDIRKLVRESATRKNAGAIRSMDADHLDVLLNTLESKDLKDLLTKEGALAKRVGLKTFVRMLVRLSGRVQGLEPLWHAVKHTLDKEMASTYWTSLRQFQLADLGPHLQSMIHAHASPEQLADHDDGFPLLCGSLLVMCSEQIQRAGRQQGFIFDAKILESLMTCSSLQRIQTFMQIEPKWLFQKLKEVMFTGKEQQRTNLQLKKFQLAKGDLPALLLLQGEDILNGLLALFGVEIDEGEDQDEDVQDSAWKEKQEEKRKQKAELQVSLRQRVEKWLQKPQAKVVLLLSMRKQMLAWNVAWEDMQAVIEGLEASDDQLQEMVATTDDSWVKFLAYEKGSTASCSSKLLALAKRRAELAEDLALLEPGLSWARFRDRMSQSRLSPASLRKADAACLLQHFRKVRPPATPLPPGPSPKAPPKAPPLAPASAAPELLVPPHLATTSAVEEGSEHESAGPSLELRPRCPSYSQKYQRPWRTIPAQSQALIPAAILTAENRWWYHPNGSQKAMNGYFKSECGKTRADPGSTRWVHNKFLRTQTKLRWVCGLCNVWCKDENGYKCHLEHENHIRKSANSRQSKAREFKMSPRDEAFATSFVQFLALNYMNQKVLLHEVYREMYPHDRNQRLMHDTCWGSLGTFINALSKAGECEAVKGPKGWVVRIDQDMVVAAEAEKDAKISSFLLAQDDVEAPPVPESRTERMQASWAANLKQASSTKRPWEDDGGARRAAAAAREAKRLAASAGTGPEPDSEEVETLSANRSKVAFQFGAGKKAAGEAAALPVPAPPAESRGEVDPAGDAEDVGEIKVIGDVLEVTQGDVSPPASPAWPPGLVVKVLCPAALGGKACGVKAVTQETDVRSGVAVKLLKPIAGQEEVTTVKPDLLETVLPKFGSRVLVLRPGGNQEGTLQSVETETFTCTVVLNDGRSLAGLPYDRVCKIWTGN</sequence>
<evidence type="ECO:0000313" key="5">
    <source>
        <dbReference type="EMBL" id="CAE7569395.1"/>
    </source>
</evidence>
<keyword evidence="3" id="KW-0812">Transmembrane</keyword>
<organism evidence="5 6">
    <name type="scientific">Symbiodinium natans</name>
    <dbReference type="NCBI Taxonomy" id="878477"/>
    <lineage>
        <taxon>Eukaryota</taxon>
        <taxon>Sar</taxon>
        <taxon>Alveolata</taxon>
        <taxon>Dinophyceae</taxon>
        <taxon>Suessiales</taxon>
        <taxon>Symbiodiniaceae</taxon>
        <taxon>Symbiodinium</taxon>
    </lineage>
</organism>
<dbReference type="PANTHER" id="PTHR12805">
    <property type="entry name" value="KIN17 KIN, ANTIGENIC DETERMINANT OF RECA PROTEIN HOMOLOG"/>
    <property type="match status" value="1"/>
</dbReference>
<feature type="region of interest" description="Disordered" evidence="2">
    <location>
        <begin position="3940"/>
        <end position="3962"/>
    </location>
</feature>
<dbReference type="InterPro" id="IPR014722">
    <property type="entry name" value="Rib_uL2_dom2"/>
</dbReference>
<dbReference type="InterPro" id="IPR056767">
    <property type="entry name" value="C2H2-Znf_KIN17"/>
</dbReference>
<feature type="transmembrane region" description="Helical" evidence="3">
    <location>
        <begin position="24"/>
        <end position="57"/>
    </location>
</feature>
<feature type="compositionally biased region" description="Basic and acidic residues" evidence="2">
    <location>
        <begin position="1580"/>
        <end position="1598"/>
    </location>
</feature>
<evidence type="ECO:0000259" key="4">
    <source>
        <dbReference type="SMART" id="SM01253"/>
    </source>
</evidence>
<proteinExistence type="inferred from homology"/>
<comment type="caution">
    <text evidence="5">The sequence shown here is derived from an EMBL/GenBank/DDBJ whole genome shotgun (WGS) entry which is preliminary data.</text>
</comment>
<dbReference type="InterPro" id="IPR038254">
    <property type="entry name" value="KIN17_WH-like_sf"/>
</dbReference>
<feature type="region of interest" description="Disordered" evidence="2">
    <location>
        <begin position="4185"/>
        <end position="4252"/>
    </location>
</feature>
<feature type="transmembrane region" description="Helical" evidence="3">
    <location>
        <begin position="260"/>
        <end position="279"/>
    </location>
</feature>
<name>A0A812UCD5_9DINO</name>
<feature type="transmembrane region" description="Helical" evidence="3">
    <location>
        <begin position="69"/>
        <end position="89"/>
    </location>
</feature>
<feature type="transmembrane region" description="Helical" evidence="3">
    <location>
        <begin position="1472"/>
        <end position="1493"/>
    </location>
</feature>
<dbReference type="Pfam" id="PF25095">
    <property type="entry name" value="C2H2-zf_KIN17"/>
    <property type="match status" value="1"/>
</dbReference>
<dbReference type="PANTHER" id="PTHR12805:SF0">
    <property type="entry name" value="DNA_RNA-BINDING PROTEIN KIN17"/>
    <property type="match status" value="1"/>
</dbReference>
<feature type="transmembrane region" description="Helical" evidence="3">
    <location>
        <begin position="401"/>
        <end position="423"/>
    </location>
</feature>
<dbReference type="InterPro" id="IPR019447">
    <property type="entry name" value="DNA/RNA-bd_Kin17_WH-like_dom"/>
</dbReference>
<dbReference type="Gene3D" id="1.10.10.2030">
    <property type="entry name" value="DNA/RNA-binding protein Kin17, conserved domain"/>
    <property type="match status" value="1"/>
</dbReference>
<feature type="transmembrane region" description="Helical" evidence="3">
    <location>
        <begin position="204"/>
        <end position="223"/>
    </location>
</feature>
<reference evidence="5" key="1">
    <citation type="submission" date="2021-02" db="EMBL/GenBank/DDBJ databases">
        <authorList>
            <person name="Dougan E. K."/>
            <person name="Rhodes N."/>
            <person name="Thang M."/>
            <person name="Chan C."/>
        </authorList>
    </citation>
    <scope>NUCLEOTIDE SEQUENCE</scope>
</reference>
<dbReference type="Gene3D" id="2.30.30.30">
    <property type="match status" value="1"/>
</dbReference>
<feature type="region of interest" description="Disordered" evidence="2">
    <location>
        <begin position="4273"/>
        <end position="4293"/>
    </location>
</feature>
<keyword evidence="3" id="KW-1133">Transmembrane helix</keyword>
<dbReference type="GO" id="GO:0005634">
    <property type="term" value="C:nucleus"/>
    <property type="evidence" value="ECO:0007669"/>
    <property type="project" value="TreeGrafter"/>
</dbReference>